<accession>A0A0A6D5Z5</accession>
<dbReference type="OrthoDB" id="7033499at2"/>
<gene>
    <name evidence="1" type="ORF">NZ35_21425</name>
</gene>
<dbReference type="EMBL" id="JSFK01000024">
    <property type="protein sequence ID" value="KHA71178.1"/>
    <property type="molecule type" value="Genomic_DNA"/>
</dbReference>
<dbReference type="AlphaFoldDB" id="A0A0A6D5Z5"/>
<dbReference type="Proteomes" id="UP000030564">
    <property type="component" value="Unassembled WGS sequence"/>
</dbReference>
<dbReference type="PATRIC" id="fig|587753.9.peg.2939"/>
<name>A0A0A6D5Z5_9PSED</name>
<protein>
    <submittedName>
        <fullName evidence="1">Uncharacterized protein</fullName>
    </submittedName>
</protein>
<proteinExistence type="predicted"/>
<reference evidence="1 2" key="1">
    <citation type="submission" date="2014-10" db="EMBL/GenBank/DDBJ databases">
        <title>Draft genome sequence of Pseudomonas chlororaphis EA105.</title>
        <authorList>
            <person name="McCully L.M."/>
            <person name="Bitzer A.S."/>
            <person name="Spence C."/>
            <person name="Bais H."/>
            <person name="Silby M.W."/>
        </authorList>
    </citation>
    <scope>NUCLEOTIDE SEQUENCE [LARGE SCALE GENOMIC DNA]</scope>
    <source>
        <strain evidence="1 2">EA105</strain>
    </source>
</reference>
<organism evidence="1 2">
    <name type="scientific">Pseudomonas chlororaphis</name>
    <dbReference type="NCBI Taxonomy" id="587753"/>
    <lineage>
        <taxon>Bacteria</taxon>
        <taxon>Pseudomonadati</taxon>
        <taxon>Pseudomonadota</taxon>
        <taxon>Gammaproteobacteria</taxon>
        <taxon>Pseudomonadales</taxon>
        <taxon>Pseudomonadaceae</taxon>
        <taxon>Pseudomonas</taxon>
    </lineage>
</organism>
<evidence type="ECO:0000313" key="2">
    <source>
        <dbReference type="Proteomes" id="UP000030564"/>
    </source>
</evidence>
<comment type="caution">
    <text evidence="1">The sequence shown here is derived from an EMBL/GenBank/DDBJ whole genome shotgun (WGS) entry which is preliminary data.</text>
</comment>
<evidence type="ECO:0000313" key="1">
    <source>
        <dbReference type="EMBL" id="KHA71178.1"/>
    </source>
</evidence>
<sequence>MPIPAYAPEDLALFSTVICRAVSYMNWNEEISKSTRGPETQEVQCMQIKDGLFFAGNYAEHEGIAHLFMAFGVSNHASLIRLLRYCYRILMMSPSERSEKLGKGIQHQFSPTENITLGYAHESLTLLPPLTLLECQEIKNMVEATKLPTVPNPQMWFFRKFLGVTKKITGLTKPTATSFNYAGNYSNTHEVNLILDGSAAHAELKLSWILASAYEKNAMTGPDRVALGGLKNTCLYCNAWLLHFRAWMLRVHDVRVSMPRNDQRVKAVGKGSRPKNIPQLQASTREFGKALFNGEANNECSDLTALEREAYW</sequence>